<keyword evidence="1" id="KW-0732">Signal</keyword>
<feature type="chain" id="PRO_5041315154" evidence="1">
    <location>
        <begin position="18"/>
        <end position="108"/>
    </location>
</feature>
<evidence type="ECO:0000313" key="3">
    <source>
        <dbReference type="Proteomes" id="UP001174909"/>
    </source>
</evidence>
<organism evidence="2 3">
    <name type="scientific">Geodia barretti</name>
    <name type="common">Barrett's horny sponge</name>
    <dbReference type="NCBI Taxonomy" id="519541"/>
    <lineage>
        <taxon>Eukaryota</taxon>
        <taxon>Metazoa</taxon>
        <taxon>Porifera</taxon>
        <taxon>Demospongiae</taxon>
        <taxon>Heteroscleromorpha</taxon>
        <taxon>Tetractinellida</taxon>
        <taxon>Astrophorina</taxon>
        <taxon>Geodiidae</taxon>
        <taxon>Geodia</taxon>
    </lineage>
</organism>
<dbReference type="AlphaFoldDB" id="A0AA35S6F1"/>
<dbReference type="Proteomes" id="UP001174909">
    <property type="component" value="Unassembled WGS sequence"/>
</dbReference>
<sequence length="108" mass="11897">MKCLPLYLLLLLPLARAGYFVEANFLWYNNSLDSYPSPSGDEGCCFSQRNCSEDCVTQQRICFKDYESVNNISDDTLSGTGCIGGGIMPRATLSKPWSTLTTPSHLST</sequence>
<protein>
    <submittedName>
        <fullName evidence="2">Uncharacterized protein</fullName>
    </submittedName>
</protein>
<name>A0AA35S6F1_GEOBA</name>
<reference evidence="2" key="1">
    <citation type="submission" date="2023-03" db="EMBL/GenBank/DDBJ databases">
        <authorList>
            <person name="Steffen K."/>
            <person name="Cardenas P."/>
        </authorList>
    </citation>
    <scope>NUCLEOTIDE SEQUENCE</scope>
</reference>
<feature type="signal peptide" evidence="1">
    <location>
        <begin position="1"/>
        <end position="17"/>
    </location>
</feature>
<gene>
    <name evidence="2" type="ORF">GBAR_LOCUS14141</name>
</gene>
<evidence type="ECO:0000313" key="2">
    <source>
        <dbReference type="EMBL" id="CAI8024330.1"/>
    </source>
</evidence>
<dbReference type="EMBL" id="CASHTH010002071">
    <property type="protein sequence ID" value="CAI8024330.1"/>
    <property type="molecule type" value="Genomic_DNA"/>
</dbReference>
<accession>A0AA35S6F1</accession>
<proteinExistence type="predicted"/>
<comment type="caution">
    <text evidence="2">The sequence shown here is derived from an EMBL/GenBank/DDBJ whole genome shotgun (WGS) entry which is preliminary data.</text>
</comment>
<evidence type="ECO:0000256" key="1">
    <source>
        <dbReference type="SAM" id="SignalP"/>
    </source>
</evidence>
<keyword evidence="3" id="KW-1185">Reference proteome</keyword>